<evidence type="ECO:0000313" key="2">
    <source>
        <dbReference type="EMBL" id="RMZ34151.1"/>
    </source>
</evidence>
<organism evidence="2 3">
    <name type="scientific">Hortaea werneckii</name>
    <name type="common">Black yeast</name>
    <name type="synonym">Cladosporium werneckii</name>
    <dbReference type="NCBI Taxonomy" id="91943"/>
    <lineage>
        <taxon>Eukaryota</taxon>
        <taxon>Fungi</taxon>
        <taxon>Dikarya</taxon>
        <taxon>Ascomycota</taxon>
        <taxon>Pezizomycotina</taxon>
        <taxon>Dothideomycetes</taxon>
        <taxon>Dothideomycetidae</taxon>
        <taxon>Mycosphaerellales</taxon>
        <taxon>Teratosphaeriaceae</taxon>
        <taxon>Hortaea</taxon>
    </lineage>
</organism>
<dbReference type="GO" id="GO:0016491">
    <property type="term" value="F:oxidoreductase activity"/>
    <property type="evidence" value="ECO:0007669"/>
    <property type="project" value="TreeGrafter"/>
</dbReference>
<dbReference type="PANTHER" id="PTHR43544">
    <property type="entry name" value="SHORT-CHAIN DEHYDROGENASE/REDUCTASE"/>
    <property type="match status" value="1"/>
</dbReference>
<dbReference type="InterPro" id="IPR036291">
    <property type="entry name" value="NAD(P)-bd_dom_sf"/>
</dbReference>
<dbReference type="GO" id="GO:0005737">
    <property type="term" value="C:cytoplasm"/>
    <property type="evidence" value="ECO:0007669"/>
    <property type="project" value="TreeGrafter"/>
</dbReference>
<reference evidence="2 3" key="1">
    <citation type="journal article" date="2018" name="BMC Genomics">
        <title>Genomic evidence for intraspecific hybridization in a clonal and extremely halotolerant yeast.</title>
        <authorList>
            <person name="Gostincar C."/>
            <person name="Stajich J.E."/>
            <person name="Zupancic J."/>
            <person name="Zalar P."/>
            <person name="Gunde-Cimerman N."/>
        </authorList>
    </citation>
    <scope>NUCLEOTIDE SEQUENCE [LARGE SCALE GENOMIC DNA]</scope>
    <source>
        <strain evidence="2 3">EXF-120</strain>
    </source>
</reference>
<dbReference type="InterPro" id="IPR002347">
    <property type="entry name" value="SDR_fam"/>
</dbReference>
<evidence type="ECO:0000256" key="1">
    <source>
        <dbReference type="ARBA" id="ARBA00006484"/>
    </source>
</evidence>
<proteinExistence type="inferred from homology"/>
<dbReference type="AlphaFoldDB" id="A0A3M7J8N9"/>
<dbReference type="PRINTS" id="PR00081">
    <property type="entry name" value="GDHRDH"/>
</dbReference>
<comment type="caution">
    <text evidence="2">The sequence shown here is derived from an EMBL/GenBank/DDBJ whole genome shotgun (WGS) entry which is preliminary data.</text>
</comment>
<dbReference type="Gene3D" id="3.40.50.720">
    <property type="entry name" value="NAD(P)-binding Rossmann-like Domain"/>
    <property type="match status" value="1"/>
</dbReference>
<dbReference type="InterPro" id="IPR051468">
    <property type="entry name" value="Fungal_SecMetab_SDRs"/>
</dbReference>
<dbReference type="Proteomes" id="UP000281677">
    <property type="component" value="Unassembled WGS sequence"/>
</dbReference>
<evidence type="ECO:0008006" key="4">
    <source>
        <dbReference type="Google" id="ProtNLM"/>
    </source>
</evidence>
<evidence type="ECO:0000313" key="3">
    <source>
        <dbReference type="Proteomes" id="UP000281677"/>
    </source>
</evidence>
<protein>
    <recommendedName>
        <fullName evidence="4">NAD(P)-binding protein</fullName>
    </recommendedName>
</protein>
<dbReference type="VEuPathDB" id="FungiDB:BTJ68_11550"/>
<sequence>MTAHRVTMTVKVALITGASQGLGYETARHLAASGQIHVIIGSRVFERAQEAVNKLNGVDRAPAYPGSFEPIEIDVTSDTSIQAAVNHVKSKHGKLDMLLNNAGITTDHEIKDHAVLRETYRRLYDTNLFGAVMVTEMFLPLLRLGTSKRIAFTSSGLGSLQWASQSQDIMNAINLPIYRSTKTALNMIMLHFARLLEPQGFIVSAADPGYCSTNLTGFLAGRAPAEGAQVLIKALQGNKEAVHGAVISDFGKEPW</sequence>
<dbReference type="SUPFAM" id="SSF51735">
    <property type="entry name" value="NAD(P)-binding Rossmann-fold domains"/>
    <property type="match status" value="1"/>
</dbReference>
<gene>
    <name evidence="2" type="ORF">D0859_01704</name>
</gene>
<comment type="similarity">
    <text evidence="1">Belongs to the short-chain dehydrogenases/reductases (SDR) family.</text>
</comment>
<dbReference type="Pfam" id="PF00106">
    <property type="entry name" value="adh_short"/>
    <property type="match status" value="1"/>
</dbReference>
<dbReference type="GO" id="GO:0019748">
    <property type="term" value="P:secondary metabolic process"/>
    <property type="evidence" value="ECO:0007669"/>
    <property type="project" value="TreeGrafter"/>
</dbReference>
<name>A0A3M7J8N9_HORWE</name>
<dbReference type="EMBL" id="QWIT01000028">
    <property type="protein sequence ID" value="RMZ34151.1"/>
    <property type="molecule type" value="Genomic_DNA"/>
</dbReference>
<accession>A0A3M7J8N9</accession>
<dbReference type="OrthoDB" id="191139at2759"/>
<dbReference type="PANTHER" id="PTHR43544:SF32">
    <property type="entry name" value="CHAIN DEHYDROGENASE, PUTATIVE (AFU_ORTHOLOGUE AFUA_5G01530)-RELATED"/>
    <property type="match status" value="1"/>
</dbReference>